<proteinExistence type="predicted"/>
<comment type="caution">
    <text evidence="2">The sequence shown here is derived from an EMBL/GenBank/DDBJ whole genome shotgun (WGS) entry which is preliminary data.</text>
</comment>
<dbReference type="InterPro" id="IPR009818">
    <property type="entry name" value="PAM2_motif"/>
</dbReference>
<evidence type="ECO:0000313" key="3">
    <source>
        <dbReference type="Proteomes" id="UP001529510"/>
    </source>
</evidence>
<reference evidence="2 3" key="1">
    <citation type="submission" date="2024-05" db="EMBL/GenBank/DDBJ databases">
        <title>Genome sequencing and assembly of Indian major carp, Cirrhinus mrigala (Hamilton, 1822).</title>
        <authorList>
            <person name="Mohindra V."/>
            <person name="Chowdhury L.M."/>
            <person name="Lal K."/>
            <person name="Jena J.K."/>
        </authorList>
    </citation>
    <scope>NUCLEOTIDE SEQUENCE [LARGE SCALE GENOMIC DNA]</scope>
    <source>
        <strain evidence="2">CM1030</strain>
        <tissue evidence="2">Blood</tissue>
    </source>
</reference>
<sequence>KFWETFISICHENHSLHGITFEQIKIQLEALELKKTYVLNPLAPEFIPRALRSQHPQGPGKHQHSPPK</sequence>
<dbReference type="Pfam" id="PF07145">
    <property type="entry name" value="PAM2"/>
    <property type="match status" value="1"/>
</dbReference>
<evidence type="ECO:0000313" key="2">
    <source>
        <dbReference type="EMBL" id="KAL0198538.1"/>
    </source>
</evidence>
<gene>
    <name evidence="2" type="ORF">M9458_007078</name>
</gene>
<accession>A0ABD0RJI4</accession>
<evidence type="ECO:0000256" key="1">
    <source>
        <dbReference type="SAM" id="MobiDB-lite"/>
    </source>
</evidence>
<keyword evidence="3" id="KW-1185">Reference proteome</keyword>
<feature type="non-terminal residue" evidence="2">
    <location>
        <position position="1"/>
    </location>
</feature>
<feature type="non-terminal residue" evidence="2">
    <location>
        <position position="68"/>
    </location>
</feature>
<organism evidence="2 3">
    <name type="scientific">Cirrhinus mrigala</name>
    <name type="common">Mrigala</name>
    <dbReference type="NCBI Taxonomy" id="683832"/>
    <lineage>
        <taxon>Eukaryota</taxon>
        <taxon>Metazoa</taxon>
        <taxon>Chordata</taxon>
        <taxon>Craniata</taxon>
        <taxon>Vertebrata</taxon>
        <taxon>Euteleostomi</taxon>
        <taxon>Actinopterygii</taxon>
        <taxon>Neopterygii</taxon>
        <taxon>Teleostei</taxon>
        <taxon>Ostariophysi</taxon>
        <taxon>Cypriniformes</taxon>
        <taxon>Cyprinidae</taxon>
        <taxon>Labeoninae</taxon>
        <taxon>Labeonini</taxon>
        <taxon>Cirrhinus</taxon>
    </lineage>
</organism>
<dbReference type="AlphaFoldDB" id="A0ABD0RJI4"/>
<feature type="region of interest" description="Disordered" evidence="1">
    <location>
        <begin position="49"/>
        <end position="68"/>
    </location>
</feature>
<protein>
    <submittedName>
        <fullName evidence="2">Uncharacterized protein</fullName>
    </submittedName>
</protein>
<dbReference type="Proteomes" id="UP001529510">
    <property type="component" value="Unassembled WGS sequence"/>
</dbReference>
<name>A0ABD0RJI4_CIRMR</name>
<dbReference type="EMBL" id="JAMKFB020000003">
    <property type="protein sequence ID" value="KAL0198538.1"/>
    <property type="molecule type" value="Genomic_DNA"/>
</dbReference>